<dbReference type="SUPFAM" id="SSF52540">
    <property type="entry name" value="P-loop containing nucleoside triphosphate hydrolases"/>
    <property type="match status" value="1"/>
</dbReference>
<reference evidence="2" key="2">
    <citation type="submission" date="2019-07" db="EMBL/GenBank/DDBJ databases">
        <authorList>
            <person name="Duarte M.A."/>
            <person name="Silva J.M.F."/>
            <person name="Brito C.R."/>
            <person name="Teixeira D.S."/>
            <person name="Melo F.L."/>
            <person name="Ribeiro B.M."/>
            <person name="Nagata T."/>
            <person name="Campos F.S."/>
        </authorList>
    </citation>
    <scope>NUCLEOTIDE SEQUENCE</scope>
    <source>
        <strain evidence="2">BR_DF2</strain>
    </source>
</reference>
<organism evidence="2 3">
    <name type="scientific">Southern Psittacara leucophthalmus aviadenovirus</name>
    <dbReference type="NCBI Taxonomy" id="2604330"/>
    <lineage>
        <taxon>Viruses</taxon>
        <taxon>Varidnaviria</taxon>
        <taxon>Bamfordvirae</taxon>
        <taxon>Preplasmiviricota</taxon>
        <taxon>Polisuviricotina</taxon>
        <taxon>Pharingeaviricetes</taxon>
        <taxon>Rowavirales</taxon>
        <taxon>Adenoviridae</taxon>
        <taxon>Aviadenovirus</taxon>
        <taxon>Aviadenovirus leucophthalmi</taxon>
    </lineage>
</organism>
<proteinExistence type="predicted"/>
<gene>
    <name evidence="2" type="ORF">SPLgp02</name>
</gene>
<keyword evidence="3" id="KW-1185">Reference proteome</keyword>
<sequence length="260" mass="29765">MANSERYWKLVNKLIDKGITSEDAWYYADPAEFMHYQSRNEKGFRVRRILRDVMRHMSWTKTLYDYVIRNSMIDDIRPNPVYNLLVDNGYNPNVVGTVLSRWSGLISKRNTLWISGDSESGAFQLGMGIAYCAPLAGKANFRDKTNPFEGCQGKTLIVWEGGHVQLSNVVLCQQVFSGTSAGTEHGFYKTPVLVINNNDMGEVFDGHKAVYEFRDKLYDTMYRLHLSKPFKGVIGCDDVKDFITWGCDNKVEVEDCHELK</sequence>
<reference evidence="2" key="1">
    <citation type="journal article" date="2019" name="Viruses">
        <title>Faecal Virome Analysis of Wild Animals from Brazil.</title>
        <authorList>
            <person name="Duarte M.A."/>
            <person name="Silva J.M.F."/>
            <person name="Brito C.R."/>
            <person name="Teixeira D.S."/>
            <person name="Melo F.L."/>
            <person name="Ribeiro B.M."/>
            <person name="Nagata T."/>
            <person name="Campos F.S."/>
        </authorList>
    </citation>
    <scope>NUCLEOTIDE SEQUENCE</scope>
    <source>
        <strain evidence="2">BR_DF2</strain>
    </source>
</reference>
<dbReference type="Proteomes" id="UP000830145">
    <property type="component" value="Segment"/>
</dbReference>
<evidence type="ECO:0000313" key="2">
    <source>
        <dbReference type="EMBL" id="QEJ80762.1"/>
    </source>
</evidence>
<dbReference type="Pfam" id="PF01057">
    <property type="entry name" value="Parvo_NS1"/>
    <property type="match status" value="1"/>
</dbReference>
<name>A0AAF1DB79_9ADEN</name>
<evidence type="ECO:0000313" key="3">
    <source>
        <dbReference type="Proteomes" id="UP000830145"/>
    </source>
</evidence>
<dbReference type="Gene3D" id="1.10.10.950">
    <property type="match status" value="1"/>
</dbReference>
<feature type="domain" description="Parvovirus non-structural protein 1 helicase" evidence="1">
    <location>
        <begin position="3"/>
        <end position="253"/>
    </location>
</feature>
<dbReference type="GO" id="GO:0019079">
    <property type="term" value="P:viral genome replication"/>
    <property type="evidence" value="ECO:0007669"/>
    <property type="project" value="InterPro"/>
</dbReference>
<dbReference type="Gene3D" id="3.40.50.300">
    <property type="entry name" value="P-loop containing nucleotide triphosphate hydrolases"/>
    <property type="match status" value="1"/>
</dbReference>
<accession>A0AAF1DB79</accession>
<evidence type="ECO:0000259" key="1">
    <source>
        <dbReference type="Pfam" id="PF01057"/>
    </source>
</evidence>
<dbReference type="InterPro" id="IPR027417">
    <property type="entry name" value="P-loop_NTPase"/>
</dbReference>
<protein>
    <submittedName>
        <fullName evidence="2">Rep protein</fullName>
    </submittedName>
</protein>
<dbReference type="EMBL" id="MN153802">
    <property type="protein sequence ID" value="QEJ80762.1"/>
    <property type="molecule type" value="Genomic_DNA"/>
</dbReference>
<dbReference type="InterPro" id="IPR001257">
    <property type="entry name" value="Parvovirus_NS1_helicase"/>
</dbReference>